<evidence type="ECO:0000313" key="3">
    <source>
        <dbReference type="EMBL" id="KIM69468.1"/>
    </source>
</evidence>
<dbReference type="GO" id="GO:0016791">
    <property type="term" value="F:phosphatase activity"/>
    <property type="evidence" value="ECO:0007669"/>
    <property type="project" value="TreeGrafter"/>
</dbReference>
<dbReference type="OrthoDB" id="10257284at2759"/>
<keyword evidence="4" id="KW-1185">Reference proteome</keyword>
<evidence type="ECO:0008006" key="5">
    <source>
        <dbReference type="Google" id="ProtNLM"/>
    </source>
</evidence>
<evidence type="ECO:0000256" key="1">
    <source>
        <dbReference type="ARBA" id="ARBA00005375"/>
    </source>
</evidence>
<reference evidence="4" key="2">
    <citation type="submission" date="2015-01" db="EMBL/GenBank/DDBJ databases">
        <title>Evolutionary Origins and Diversification of the Mycorrhizal Mutualists.</title>
        <authorList>
            <consortium name="DOE Joint Genome Institute"/>
            <consortium name="Mycorrhizal Genomics Consortium"/>
            <person name="Kohler A."/>
            <person name="Kuo A."/>
            <person name="Nagy L.G."/>
            <person name="Floudas D."/>
            <person name="Copeland A."/>
            <person name="Barry K.W."/>
            <person name="Cichocki N."/>
            <person name="Veneault-Fourrey C."/>
            <person name="LaButti K."/>
            <person name="Lindquist E.A."/>
            <person name="Lipzen A."/>
            <person name="Lundell T."/>
            <person name="Morin E."/>
            <person name="Murat C."/>
            <person name="Riley R."/>
            <person name="Ohm R."/>
            <person name="Sun H."/>
            <person name="Tunlid A."/>
            <person name="Henrissat B."/>
            <person name="Grigoriev I.V."/>
            <person name="Hibbett D.S."/>
            <person name="Martin F."/>
        </authorList>
    </citation>
    <scope>NUCLEOTIDE SEQUENCE [LARGE SCALE GENOMIC DNA]</scope>
    <source>
        <strain evidence="4">Foug A</strain>
    </source>
</reference>
<dbReference type="HOGENOM" id="CLU_030431_3_1_1"/>
<dbReference type="FunCoup" id="A0A0C3A708">
    <property type="interactions" value="44"/>
</dbReference>
<accession>A0A0C3A708</accession>
<dbReference type="CDD" id="cd07061">
    <property type="entry name" value="HP_HAP_like"/>
    <property type="match status" value="1"/>
</dbReference>
<proteinExistence type="inferred from homology"/>
<comment type="similarity">
    <text evidence="1">Belongs to the histidine acid phosphatase family.</text>
</comment>
<evidence type="ECO:0000313" key="4">
    <source>
        <dbReference type="Proteomes" id="UP000053989"/>
    </source>
</evidence>
<gene>
    <name evidence="3" type="ORF">SCLCIDRAFT_12952</name>
</gene>
<dbReference type="EMBL" id="KN822006">
    <property type="protein sequence ID" value="KIM69468.1"/>
    <property type="molecule type" value="Genomic_DNA"/>
</dbReference>
<evidence type="ECO:0000256" key="2">
    <source>
        <dbReference type="ARBA" id="ARBA00022801"/>
    </source>
</evidence>
<dbReference type="InterPro" id="IPR000560">
    <property type="entry name" value="His_Pase_clade-2"/>
</dbReference>
<dbReference type="InterPro" id="IPR033379">
    <property type="entry name" value="Acid_Pase_AS"/>
</dbReference>
<dbReference type="InterPro" id="IPR029033">
    <property type="entry name" value="His_PPase_superfam"/>
</dbReference>
<dbReference type="AlphaFoldDB" id="A0A0C3A708"/>
<dbReference type="PANTHER" id="PTHR11567">
    <property type="entry name" value="ACID PHOSPHATASE-RELATED"/>
    <property type="match status" value="1"/>
</dbReference>
<dbReference type="SUPFAM" id="SSF53254">
    <property type="entry name" value="Phosphoglycerate mutase-like"/>
    <property type="match status" value="1"/>
</dbReference>
<dbReference type="Gene3D" id="3.40.50.1240">
    <property type="entry name" value="Phosphoglycerate mutase-like"/>
    <property type="match status" value="1"/>
</dbReference>
<dbReference type="PROSITE" id="PS00778">
    <property type="entry name" value="HIS_ACID_PHOSPHAT_2"/>
    <property type="match status" value="1"/>
</dbReference>
<dbReference type="STRING" id="1036808.A0A0C3A708"/>
<keyword evidence="2" id="KW-0378">Hydrolase</keyword>
<dbReference type="Pfam" id="PF00328">
    <property type="entry name" value="His_Phos_2"/>
    <property type="match status" value="1"/>
</dbReference>
<dbReference type="PANTHER" id="PTHR11567:SF110">
    <property type="entry name" value="2-PHOSPHOXYLOSE PHOSPHATASE 1"/>
    <property type="match status" value="1"/>
</dbReference>
<name>A0A0C3A708_9AGAM</name>
<dbReference type="InParanoid" id="A0A0C3A708"/>
<organism evidence="3 4">
    <name type="scientific">Scleroderma citrinum Foug A</name>
    <dbReference type="NCBI Taxonomy" id="1036808"/>
    <lineage>
        <taxon>Eukaryota</taxon>
        <taxon>Fungi</taxon>
        <taxon>Dikarya</taxon>
        <taxon>Basidiomycota</taxon>
        <taxon>Agaricomycotina</taxon>
        <taxon>Agaricomycetes</taxon>
        <taxon>Agaricomycetidae</taxon>
        <taxon>Boletales</taxon>
        <taxon>Sclerodermatineae</taxon>
        <taxon>Sclerodermataceae</taxon>
        <taxon>Scleroderma</taxon>
    </lineage>
</organism>
<dbReference type="InterPro" id="IPR050645">
    <property type="entry name" value="Histidine_acid_phosphatase"/>
</dbReference>
<sequence>MLSRGPSGKDTGTLVVEEPLDVEGYPLAPAELQLEQVHVFVRHGERTPVRIRMTDPPASLPARWQMCFAARQFSEAVDLTFPTVPNQRTLWFKRVTETAEGDTAPGLCLLGELTDLGRKTSFNFGTALRKLYVDRLGFLPKKLQHESHAYFRIPRSTFVDRTIESLEQIVYGLYPPTRCAPNVVPLIFLRNKVEDNLVSNIIGCPRLEFLEQQFAEAAAATWNPRLKVLDEKLSKYIKGKPVRVDGQPRASGILDSVRSAAAHGIPVPPEFWDPEVVDLLETAISDEWFSIKAEEGRRLGMGRLLANVTVRMLNKVDQGNKDPLKILVHSTHDSTLAALCATFDVFDKKWPPFTSSVTFELFKKASHPEPATAFQALLAERWRAHASPNDYYVRMRYKNRNMVLPICAGEGKHLPGSPEFCTLSAFQRRVKELTPVNWESECDPRT</sequence>
<dbReference type="Proteomes" id="UP000053989">
    <property type="component" value="Unassembled WGS sequence"/>
</dbReference>
<protein>
    <recommendedName>
        <fullName evidence="5">Acid phosphatase</fullName>
    </recommendedName>
</protein>
<reference evidence="3 4" key="1">
    <citation type="submission" date="2014-04" db="EMBL/GenBank/DDBJ databases">
        <authorList>
            <consortium name="DOE Joint Genome Institute"/>
            <person name="Kuo A."/>
            <person name="Kohler A."/>
            <person name="Nagy L.G."/>
            <person name="Floudas D."/>
            <person name="Copeland A."/>
            <person name="Barry K.W."/>
            <person name="Cichocki N."/>
            <person name="Veneault-Fourrey C."/>
            <person name="LaButti K."/>
            <person name="Lindquist E.A."/>
            <person name="Lipzen A."/>
            <person name="Lundell T."/>
            <person name="Morin E."/>
            <person name="Murat C."/>
            <person name="Sun H."/>
            <person name="Tunlid A."/>
            <person name="Henrissat B."/>
            <person name="Grigoriev I.V."/>
            <person name="Hibbett D.S."/>
            <person name="Martin F."/>
            <person name="Nordberg H.P."/>
            <person name="Cantor M.N."/>
            <person name="Hua S.X."/>
        </authorList>
    </citation>
    <scope>NUCLEOTIDE SEQUENCE [LARGE SCALE GENOMIC DNA]</scope>
    <source>
        <strain evidence="3 4">Foug A</strain>
    </source>
</reference>